<dbReference type="AlphaFoldDB" id="A0A1B7NYU2"/>
<reference evidence="2 3" key="1">
    <citation type="submission" date="2015-07" db="EMBL/GenBank/DDBJ databases">
        <title>Emmonsia species relationships and genome sequence.</title>
        <authorList>
            <person name="Cuomo C.A."/>
            <person name="Schwartz I.S."/>
            <person name="Kenyon C."/>
            <person name="de Hoog G.S."/>
            <person name="Govender N.P."/>
            <person name="Botha A."/>
            <person name="Moreno L."/>
            <person name="de Vries M."/>
            <person name="Munoz J.F."/>
            <person name="Stielow J.B."/>
        </authorList>
    </citation>
    <scope>NUCLEOTIDE SEQUENCE [LARGE SCALE GENOMIC DNA]</scope>
    <source>
        <strain evidence="2 3">CBS 136260</strain>
    </source>
</reference>
<feature type="transmembrane region" description="Helical" evidence="1">
    <location>
        <begin position="73"/>
        <end position="89"/>
    </location>
</feature>
<accession>A0A1B7NYU2</accession>
<evidence type="ECO:0000313" key="2">
    <source>
        <dbReference type="EMBL" id="OAX81955.1"/>
    </source>
</evidence>
<keyword evidence="1" id="KW-1133">Transmembrane helix</keyword>
<keyword evidence="1" id="KW-0812">Transmembrane</keyword>
<protein>
    <submittedName>
        <fullName evidence="2">Uncharacterized protein</fullName>
    </submittedName>
</protein>
<keyword evidence="3" id="KW-1185">Reference proteome</keyword>
<evidence type="ECO:0000256" key="1">
    <source>
        <dbReference type="SAM" id="Phobius"/>
    </source>
</evidence>
<organism evidence="2 3">
    <name type="scientific">Emergomyces africanus</name>
    <dbReference type="NCBI Taxonomy" id="1955775"/>
    <lineage>
        <taxon>Eukaryota</taxon>
        <taxon>Fungi</taxon>
        <taxon>Dikarya</taxon>
        <taxon>Ascomycota</taxon>
        <taxon>Pezizomycotina</taxon>
        <taxon>Eurotiomycetes</taxon>
        <taxon>Eurotiomycetidae</taxon>
        <taxon>Onygenales</taxon>
        <taxon>Ajellomycetaceae</taxon>
        <taxon>Emergomyces</taxon>
    </lineage>
</organism>
<dbReference type="Proteomes" id="UP000091918">
    <property type="component" value="Unassembled WGS sequence"/>
</dbReference>
<evidence type="ECO:0000313" key="3">
    <source>
        <dbReference type="Proteomes" id="UP000091918"/>
    </source>
</evidence>
<keyword evidence="1" id="KW-0472">Membrane</keyword>
<dbReference type="OrthoDB" id="161814at2759"/>
<name>A0A1B7NYU2_9EURO</name>
<comment type="caution">
    <text evidence="2">The sequence shown here is derived from an EMBL/GenBank/DDBJ whole genome shotgun (WGS) entry which is preliminary data.</text>
</comment>
<dbReference type="EMBL" id="LGUA01000379">
    <property type="protein sequence ID" value="OAX81955.1"/>
    <property type="molecule type" value="Genomic_DNA"/>
</dbReference>
<sequence>MSRSAEYFHFTGRNIGYDMDYRGQDDETPDAIIDNDNVLPTSNAPLLASNNHGEASSSLLFTARTNRRRRGKVVLGAFYAVQVFYSFMVM</sequence>
<gene>
    <name evidence="2" type="ORF">ACJ72_03700</name>
</gene>
<proteinExistence type="predicted"/>
<dbReference type="STRING" id="1658172.A0A1B7NYU2"/>